<evidence type="ECO:0000256" key="2">
    <source>
        <dbReference type="ARBA" id="ARBA00022643"/>
    </source>
</evidence>
<organism evidence="6 7">
    <name type="scientific">Capillimicrobium parvum</name>
    <dbReference type="NCBI Taxonomy" id="2884022"/>
    <lineage>
        <taxon>Bacteria</taxon>
        <taxon>Bacillati</taxon>
        <taxon>Actinomycetota</taxon>
        <taxon>Thermoleophilia</taxon>
        <taxon>Solirubrobacterales</taxon>
        <taxon>Capillimicrobiaceae</taxon>
        <taxon>Capillimicrobium</taxon>
    </lineage>
</organism>
<proteinExistence type="predicted"/>
<evidence type="ECO:0000313" key="7">
    <source>
        <dbReference type="Proteomes" id="UP001162834"/>
    </source>
</evidence>
<dbReference type="InterPro" id="IPR019952">
    <property type="entry name" value="F420_OxRdatse_Rv1855c_pred"/>
</dbReference>
<dbReference type="PANTHER" id="PTHR42847:SF4">
    <property type="entry name" value="ALKANESULFONATE MONOOXYGENASE-RELATED"/>
    <property type="match status" value="1"/>
</dbReference>
<keyword evidence="2" id="KW-0288">FMN</keyword>
<evidence type="ECO:0000256" key="1">
    <source>
        <dbReference type="ARBA" id="ARBA00022630"/>
    </source>
</evidence>
<evidence type="ECO:0000259" key="5">
    <source>
        <dbReference type="Pfam" id="PF00296"/>
    </source>
</evidence>
<dbReference type="Gene3D" id="3.20.20.30">
    <property type="entry name" value="Luciferase-like domain"/>
    <property type="match status" value="1"/>
</dbReference>
<keyword evidence="4 6" id="KW-0503">Monooxygenase</keyword>
<sequence length="302" mass="32792">MIEGQEGVSWPQWQALADACERHGIPALFRSDHYLPLGGRLEREVHDAWATICALAATTERLRLGTLVSPATFRHPSVLAKLAAGADQISGGRIDVGLGAGWNEAEHAAYGFPFGTMGSRMEVFAEQLEIVHGLWTSDDFSFAGEHYRLTGVDALPKPVQRPHPRLIVGGVAKPRTVQLAARWADEYNTVFAGPQECRERRAAVAAAWAAAGRDPGTLVFSLMTGCVAGRDEAELARRTRRLQDEHGMTPPAEWVTGTPDAAIAQLRALRDAGVDRVMLQLLLHDELEQIELIGTELAPALA</sequence>
<dbReference type="InterPro" id="IPR011251">
    <property type="entry name" value="Luciferase-like_dom"/>
</dbReference>
<evidence type="ECO:0000256" key="3">
    <source>
        <dbReference type="ARBA" id="ARBA00023002"/>
    </source>
</evidence>
<dbReference type="KEGG" id="sbae:DSM104329_05114"/>
<accession>A0A9E7C5P3</accession>
<keyword evidence="3 6" id="KW-0560">Oxidoreductase</keyword>
<gene>
    <name evidence="6" type="primary">sfnG_5</name>
    <name evidence="6" type="ORF">DSM104329_05114</name>
</gene>
<dbReference type="NCBIfam" id="TIGR03560">
    <property type="entry name" value="F420_Rv1855c"/>
    <property type="match status" value="1"/>
</dbReference>
<evidence type="ECO:0000256" key="4">
    <source>
        <dbReference type="ARBA" id="ARBA00023033"/>
    </source>
</evidence>
<keyword evidence="1" id="KW-0285">Flavoprotein</keyword>
<dbReference type="PANTHER" id="PTHR42847">
    <property type="entry name" value="ALKANESULFONATE MONOOXYGENASE"/>
    <property type="match status" value="1"/>
</dbReference>
<keyword evidence="7" id="KW-1185">Reference proteome</keyword>
<dbReference type="InterPro" id="IPR050172">
    <property type="entry name" value="SsuD_RutA_monooxygenase"/>
</dbReference>
<dbReference type="GO" id="GO:0008726">
    <property type="term" value="F:alkanesulfonate monooxygenase activity"/>
    <property type="evidence" value="ECO:0007669"/>
    <property type="project" value="TreeGrafter"/>
</dbReference>
<dbReference type="GO" id="GO:0046306">
    <property type="term" value="P:alkanesulfonate catabolic process"/>
    <property type="evidence" value="ECO:0007669"/>
    <property type="project" value="TreeGrafter"/>
</dbReference>
<dbReference type="AlphaFoldDB" id="A0A9E7C5P3"/>
<dbReference type="EMBL" id="CP087164">
    <property type="protein sequence ID" value="UGS38684.1"/>
    <property type="molecule type" value="Genomic_DNA"/>
</dbReference>
<dbReference type="InterPro" id="IPR036661">
    <property type="entry name" value="Luciferase-like_sf"/>
</dbReference>
<dbReference type="Proteomes" id="UP001162834">
    <property type="component" value="Chromosome"/>
</dbReference>
<dbReference type="Pfam" id="PF00296">
    <property type="entry name" value="Bac_luciferase"/>
    <property type="match status" value="1"/>
</dbReference>
<name>A0A9E7C5P3_9ACTN</name>
<evidence type="ECO:0000313" key="6">
    <source>
        <dbReference type="EMBL" id="UGS38684.1"/>
    </source>
</evidence>
<dbReference type="SUPFAM" id="SSF51679">
    <property type="entry name" value="Bacterial luciferase-like"/>
    <property type="match status" value="1"/>
</dbReference>
<dbReference type="EC" id="1.14.14.35" evidence="6"/>
<feature type="domain" description="Luciferase-like" evidence="5">
    <location>
        <begin position="9"/>
        <end position="295"/>
    </location>
</feature>
<protein>
    <submittedName>
        <fullName evidence="6">FMNH(2)-dependent dimethylsulfone monooxygenase</fullName>
        <ecNumber evidence="6">1.14.14.35</ecNumber>
    </submittedName>
</protein>
<reference evidence="6" key="1">
    <citation type="journal article" date="2022" name="Int. J. Syst. Evol. Microbiol.">
        <title>Pseudomonas aegrilactucae sp. nov. and Pseudomonas morbosilactucae sp. nov., pathogens causing bacterial rot of lettuce in Japan.</title>
        <authorList>
            <person name="Sawada H."/>
            <person name="Fujikawa T."/>
            <person name="Satou M."/>
        </authorList>
    </citation>
    <scope>NUCLEOTIDE SEQUENCE</scope>
    <source>
        <strain evidence="6">0166_1</strain>
    </source>
</reference>